<organism evidence="1">
    <name type="scientific">candidate division CPR3 bacterium</name>
    <dbReference type="NCBI Taxonomy" id="2268181"/>
    <lineage>
        <taxon>Bacteria</taxon>
        <taxon>Bacteria division CPR3</taxon>
    </lineage>
</organism>
<proteinExistence type="predicted"/>
<dbReference type="AlphaFoldDB" id="A0A7C4QWZ2"/>
<sequence>MKVLIEFGEGESVNFLPDVSRAQIEDDRGNVIFCAVEEGGEMLWGSSKEIKQNDFKECLALVELRDGTITEICCSFSSMTFANEKSEKHPTEFVSTYFKEGNFLIENGFLAPRKRCLKKAKKQLGKIRHQKMACAH</sequence>
<dbReference type="EMBL" id="DSYQ01000003">
    <property type="protein sequence ID" value="HGT70836.1"/>
    <property type="molecule type" value="Genomic_DNA"/>
</dbReference>
<evidence type="ECO:0000313" key="1">
    <source>
        <dbReference type="EMBL" id="HGT70836.1"/>
    </source>
</evidence>
<protein>
    <submittedName>
        <fullName evidence="1">Uncharacterized protein</fullName>
    </submittedName>
</protein>
<accession>A0A7C4QWZ2</accession>
<comment type="caution">
    <text evidence="1">The sequence shown here is derived from an EMBL/GenBank/DDBJ whole genome shotgun (WGS) entry which is preliminary data.</text>
</comment>
<name>A0A7C4QWZ2_UNCC3</name>
<gene>
    <name evidence="1" type="ORF">ENT43_01070</name>
</gene>
<reference evidence="1" key="1">
    <citation type="journal article" date="2020" name="mSystems">
        <title>Genome- and Community-Level Interaction Insights into Carbon Utilization and Element Cycling Functions of Hydrothermarchaeota in Hydrothermal Sediment.</title>
        <authorList>
            <person name="Zhou Z."/>
            <person name="Liu Y."/>
            <person name="Xu W."/>
            <person name="Pan J."/>
            <person name="Luo Z.H."/>
            <person name="Li M."/>
        </authorList>
    </citation>
    <scope>NUCLEOTIDE SEQUENCE [LARGE SCALE GENOMIC DNA]</scope>
    <source>
        <strain evidence="1">SpSt-579</strain>
    </source>
</reference>